<proteinExistence type="predicted"/>
<reference evidence="1" key="1">
    <citation type="submission" date="2020-09" db="EMBL/GenBank/DDBJ databases">
        <title>Novel species of Mucilaginibacter isolated from a glacier on the Tibetan Plateau.</title>
        <authorList>
            <person name="Liu Q."/>
            <person name="Xin Y.-H."/>
        </authorList>
    </citation>
    <scope>NUCLEOTIDE SEQUENCE</scope>
    <source>
        <strain evidence="1">ZB1P21</strain>
    </source>
</reference>
<accession>A0A926NKF5</accession>
<dbReference type="EMBL" id="JACWMX010000004">
    <property type="protein sequence ID" value="MBD1393689.1"/>
    <property type="molecule type" value="Genomic_DNA"/>
</dbReference>
<organism evidence="1 2">
    <name type="scientific">Mucilaginibacter glaciei</name>
    <dbReference type="NCBI Taxonomy" id="2772109"/>
    <lineage>
        <taxon>Bacteria</taxon>
        <taxon>Pseudomonadati</taxon>
        <taxon>Bacteroidota</taxon>
        <taxon>Sphingobacteriia</taxon>
        <taxon>Sphingobacteriales</taxon>
        <taxon>Sphingobacteriaceae</taxon>
        <taxon>Mucilaginibacter</taxon>
    </lineage>
</organism>
<sequence>MTIIIRSPAGGKMPPNSRYSDGPERLLENLISQQFRVTMAIMYYSKGTYKIGFDDFMGLVATSFKVEAGVAMSKTMMEGIAEKLLLAFGVRTAERLVPVVGAVIGGTANYMFVKRMAEKVKDLYPNPTVIPID</sequence>
<evidence type="ECO:0000313" key="1">
    <source>
        <dbReference type="EMBL" id="MBD1393689.1"/>
    </source>
</evidence>
<dbReference type="RefSeq" id="WP_191163428.1">
    <property type="nucleotide sequence ID" value="NZ_JACWMX010000004.1"/>
</dbReference>
<comment type="caution">
    <text evidence="1">The sequence shown here is derived from an EMBL/GenBank/DDBJ whole genome shotgun (WGS) entry which is preliminary data.</text>
</comment>
<name>A0A926NKF5_9SPHI</name>
<dbReference type="AlphaFoldDB" id="A0A926NKF5"/>
<protein>
    <submittedName>
        <fullName evidence="1">Uncharacterized protein</fullName>
    </submittedName>
</protein>
<gene>
    <name evidence="1" type="ORF">IDJ76_11330</name>
</gene>
<keyword evidence="2" id="KW-1185">Reference proteome</keyword>
<dbReference type="Proteomes" id="UP000619078">
    <property type="component" value="Unassembled WGS sequence"/>
</dbReference>
<evidence type="ECO:0000313" key="2">
    <source>
        <dbReference type="Proteomes" id="UP000619078"/>
    </source>
</evidence>